<dbReference type="WBParaSite" id="SPAL_0000607600.1">
    <property type="protein sequence ID" value="SPAL_0000607600.1"/>
    <property type="gene ID" value="SPAL_0000607600"/>
</dbReference>
<dbReference type="Proteomes" id="UP000046392">
    <property type="component" value="Unplaced"/>
</dbReference>
<protein>
    <submittedName>
        <fullName evidence="2">Uncharacterized protein</fullName>
    </submittedName>
</protein>
<sequence length="117" mass="13370">MTYEQYKISFKSGYYLTVFGTANWNSTEIKNVIAELNCTRNVLVDEKHLKNHMPFYLATYLGGNSEPDCNVTIEYDKGSEKISDIFKIPEKCNMSLADFPCVRHADLNCHLGNITFS</sequence>
<evidence type="ECO:0000313" key="1">
    <source>
        <dbReference type="Proteomes" id="UP000046392"/>
    </source>
</evidence>
<keyword evidence="1" id="KW-1185">Reference proteome</keyword>
<name>A0A0N5BJF0_STREA</name>
<reference evidence="2" key="1">
    <citation type="submission" date="2017-02" db="UniProtKB">
        <authorList>
            <consortium name="WormBaseParasite"/>
        </authorList>
    </citation>
    <scope>IDENTIFICATION</scope>
</reference>
<evidence type="ECO:0000313" key="2">
    <source>
        <dbReference type="WBParaSite" id="SPAL_0000607600.1"/>
    </source>
</evidence>
<dbReference type="AlphaFoldDB" id="A0A0N5BJF0"/>
<organism evidence="1 2">
    <name type="scientific">Strongyloides papillosus</name>
    <name type="common">Intestinal threadworm</name>
    <dbReference type="NCBI Taxonomy" id="174720"/>
    <lineage>
        <taxon>Eukaryota</taxon>
        <taxon>Metazoa</taxon>
        <taxon>Ecdysozoa</taxon>
        <taxon>Nematoda</taxon>
        <taxon>Chromadorea</taxon>
        <taxon>Rhabditida</taxon>
        <taxon>Tylenchina</taxon>
        <taxon>Panagrolaimomorpha</taxon>
        <taxon>Strongyloidoidea</taxon>
        <taxon>Strongyloididae</taxon>
        <taxon>Strongyloides</taxon>
    </lineage>
</organism>
<proteinExistence type="predicted"/>
<accession>A0A0N5BJF0</accession>